<sequence length="181" mass="20416">MLQVLDDGHITDGQGRKVDFKNTVIIMTSNAGAKNIIAPKKLGFTADNSAGKSYETMKDTVMEEVKQLFKPEFINRIDDIIVFHPLNEENVKQIVSLMTKEIINRVKENMDIVINFTDEAISLLAKEGFDPAYGARPLRRELQSKVEDEFAEEFLRNSIKGGDCVTVGVEDGKFVFNRDRS</sequence>
<dbReference type="Pfam" id="PF10431">
    <property type="entry name" value="ClpB_D2-small"/>
    <property type="match status" value="1"/>
</dbReference>
<dbReference type="GO" id="GO:0016887">
    <property type="term" value="F:ATP hydrolysis activity"/>
    <property type="evidence" value="ECO:0007669"/>
    <property type="project" value="InterPro"/>
</dbReference>
<evidence type="ECO:0000259" key="3">
    <source>
        <dbReference type="SMART" id="SM01086"/>
    </source>
</evidence>
<dbReference type="Gene3D" id="3.40.50.300">
    <property type="entry name" value="P-loop containing nucleotide triphosphate hydrolases"/>
    <property type="match status" value="1"/>
</dbReference>
<dbReference type="PANTHER" id="PTHR11638:SF18">
    <property type="entry name" value="HEAT SHOCK PROTEIN 104"/>
    <property type="match status" value="1"/>
</dbReference>
<dbReference type="GO" id="GO:0034605">
    <property type="term" value="P:cellular response to heat"/>
    <property type="evidence" value="ECO:0007669"/>
    <property type="project" value="TreeGrafter"/>
</dbReference>
<dbReference type="SMART" id="SM01086">
    <property type="entry name" value="ClpB_D2-small"/>
    <property type="match status" value="1"/>
</dbReference>
<gene>
    <name evidence="4" type="primary">clpC_36</name>
    <name evidence="4" type="ORF">SDC9_133939</name>
</gene>
<evidence type="ECO:0000256" key="1">
    <source>
        <dbReference type="ARBA" id="ARBA00022741"/>
    </source>
</evidence>
<dbReference type="InterPro" id="IPR019489">
    <property type="entry name" value="Clp_ATPase_C"/>
</dbReference>
<comment type="caution">
    <text evidence="4">The sequence shown here is derived from an EMBL/GenBank/DDBJ whole genome shotgun (WGS) entry which is preliminary data.</text>
</comment>
<organism evidence="4">
    <name type="scientific">bioreactor metagenome</name>
    <dbReference type="NCBI Taxonomy" id="1076179"/>
    <lineage>
        <taxon>unclassified sequences</taxon>
        <taxon>metagenomes</taxon>
        <taxon>ecological metagenomes</taxon>
    </lineage>
</organism>
<dbReference type="EMBL" id="VSSQ01034792">
    <property type="protein sequence ID" value="MPM86847.1"/>
    <property type="molecule type" value="Genomic_DNA"/>
</dbReference>
<protein>
    <submittedName>
        <fullName evidence="4">Negative regulator of genetic competence ClpC/MecB</fullName>
    </submittedName>
</protein>
<dbReference type="Pfam" id="PF07724">
    <property type="entry name" value="AAA_2"/>
    <property type="match status" value="1"/>
</dbReference>
<dbReference type="AlphaFoldDB" id="A0A645DCB3"/>
<keyword evidence="2" id="KW-0067">ATP-binding</keyword>
<dbReference type="GO" id="GO:0005524">
    <property type="term" value="F:ATP binding"/>
    <property type="evidence" value="ECO:0007669"/>
    <property type="project" value="UniProtKB-KW"/>
</dbReference>
<dbReference type="PANTHER" id="PTHR11638">
    <property type="entry name" value="ATP-DEPENDENT CLP PROTEASE"/>
    <property type="match status" value="1"/>
</dbReference>
<name>A0A645DCB3_9ZZZZ</name>
<proteinExistence type="predicted"/>
<evidence type="ECO:0000256" key="2">
    <source>
        <dbReference type="ARBA" id="ARBA00022840"/>
    </source>
</evidence>
<dbReference type="InterPro" id="IPR003959">
    <property type="entry name" value="ATPase_AAA_core"/>
</dbReference>
<dbReference type="GO" id="GO:0005737">
    <property type="term" value="C:cytoplasm"/>
    <property type="evidence" value="ECO:0007669"/>
    <property type="project" value="TreeGrafter"/>
</dbReference>
<dbReference type="InterPro" id="IPR050130">
    <property type="entry name" value="ClpA_ClpB"/>
</dbReference>
<feature type="domain" description="Clp ATPase C-terminal" evidence="3">
    <location>
        <begin position="86"/>
        <end position="176"/>
    </location>
</feature>
<dbReference type="Gene3D" id="1.10.8.60">
    <property type="match status" value="1"/>
</dbReference>
<reference evidence="4" key="1">
    <citation type="submission" date="2019-08" db="EMBL/GenBank/DDBJ databases">
        <authorList>
            <person name="Kucharzyk K."/>
            <person name="Murdoch R.W."/>
            <person name="Higgins S."/>
            <person name="Loffler F."/>
        </authorList>
    </citation>
    <scope>NUCLEOTIDE SEQUENCE</scope>
</reference>
<accession>A0A645DCB3</accession>
<keyword evidence="1" id="KW-0547">Nucleotide-binding</keyword>
<evidence type="ECO:0000313" key="4">
    <source>
        <dbReference type="EMBL" id="MPM86847.1"/>
    </source>
</evidence>
<dbReference type="SUPFAM" id="SSF52540">
    <property type="entry name" value="P-loop containing nucleoside triphosphate hydrolases"/>
    <property type="match status" value="1"/>
</dbReference>
<dbReference type="InterPro" id="IPR027417">
    <property type="entry name" value="P-loop_NTPase"/>
</dbReference>